<dbReference type="InterPro" id="IPR029063">
    <property type="entry name" value="SAM-dependent_MTases_sf"/>
</dbReference>
<dbReference type="SUPFAM" id="SSF53335">
    <property type="entry name" value="S-adenosyl-L-methionine-dependent methyltransferases"/>
    <property type="match status" value="1"/>
</dbReference>
<protein>
    <submittedName>
        <fullName evidence="3">Methylase</fullName>
    </submittedName>
</protein>
<dbReference type="OrthoDB" id="270332at2"/>
<feature type="domain" description="Strawberry notch AAA" evidence="2">
    <location>
        <begin position="417"/>
        <end position="589"/>
    </location>
</feature>
<sequence>MNDHSPIAADPAAPISPVRAPEGASIIIAAASHLLPHLERGRRIDAALLRAAMEVASGASDATGAWDWKMAYDTCEVATVLFLRKYGKALFRKADSAASRLSALEKIARLLPTHTRRSAESEIFQQFSTPIPLGLAALTAAAITAADRVLEPSAGTGLLAILAEIAGSGLVLNELAKTRAVLLSSLFPAVSVTRFDAAQIDDHLDPTVVPSFVLMNPPFSAMANVSGRMADTAYRHIASALARLADGGRLVTISGANVSPEASAWHDAFARLQERGRVVFTAAIAGAVYAKHGTTIETRLTVIDKVPAADPSAFPASPGMAPDVATLLRWIGEHVPPRLSVASTGVLPVSASPARRTVRGYLASAAAQPVKASVADPEAVDLAYEATDWAPPEGARLSDAIYEEYRLQSIRIHGAQAHPTKLVQSAAMASVAPPKPSYRPRLPANLVSDGILSDAQLETVIYAGEAHGNYLAGAWTVDETFDLVAAARDDAPNAVRFRRGFMLGDGTGAGKGRQSAGIILDNWLQGRCKAVWISKSDKLLEDAQRDWSALGMERLLVTPLSRFPQGYDIRLAEGVLFLTYAAVRRPRREAFARPADCSMVGLRLRRRHHFRREPCHAECRWRQGRAGRCRALAAGACRLASSACAAQCPRRLCLGDRRHHRPQSRLRPAPRAVGRRGFSVRHPRRVRRGDRGGRGRCDGGALSRSSFARSLHRPLAFLRRRRV</sequence>
<dbReference type="Gene3D" id="3.40.50.150">
    <property type="entry name" value="Vaccinia Virus protein VP39"/>
    <property type="match status" value="1"/>
</dbReference>
<dbReference type="GO" id="GO:0008168">
    <property type="term" value="F:methyltransferase activity"/>
    <property type="evidence" value="ECO:0007669"/>
    <property type="project" value="UniProtKB-KW"/>
</dbReference>
<dbReference type="AlphaFoldDB" id="A0A1L3FRM7"/>
<dbReference type="PANTHER" id="PTHR12706">
    <property type="entry name" value="STRAWBERRY NOTCH-RELATED"/>
    <property type="match status" value="1"/>
</dbReference>
<dbReference type="InterPro" id="IPR039187">
    <property type="entry name" value="SNO_AAA"/>
</dbReference>
<organism evidence="3 4">
    <name type="scientific">Bradyrhizobium japonicum</name>
    <dbReference type="NCBI Taxonomy" id="375"/>
    <lineage>
        <taxon>Bacteria</taxon>
        <taxon>Pseudomonadati</taxon>
        <taxon>Pseudomonadota</taxon>
        <taxon>Alphaproteobacteria</taxon>
        <taxon>Hyphomicrobiales</taxon>
        <taxon>Nitrobacteraceae</taxon>
        <taxon>Bradyrhizobium</taxon>
    </lineage>
</organism>
<keyword evidence="3" id="KW-0489">Methyltransferase</keyword>
<evidence type="ECO:0000313" key="4">
    <source>
        <dbReference type="Proteomes" id="UP000181962"/>
    </source>
</evidence>
<dbReference type="InterPro" id="IPR027417">
    <property type="entry name" value="P-loop_NTPase"/>
</dbReference>
<proteinExistence type="predicted"/>
<dbReference type="SUPFAM" id="SSF52540">
    <property type="entry name" value="P-loop containing nucleoside triphosphate hydrolases"/>
    <property type="match status" value="1"/>
</dbReference>
<evidence type="ECO:0000313" key="3">
    <source>
        <dbReference type="EMBL" id="APG15997.1"/>
    </source>
</evidence>
<feature type="region of interest" description="Disordered" evidence="1">
    <location>
        <begin position="681"/>
        <end position="701"/>
    </location>
</feature>
<name>A0A1L3FRM7_BRAJP</name>
<keyword evidence="3" id="KW-0808">Transferase</keyword>
<dbReference type="EMBL" id="CP017637">
    <property type="protein sequence ID" value="APG15997.1"/>
    <property type="molecule type" value="Genomic_DNA"/>
</dbReference>
<dbReference type="CDD" id="cd02440">
    <property type="entry name" value="AdoMet_MTases"/>
    <property type="match status" value="1"/>
</dbReference>
<dbReference type="GO" id="GO:0032259">
    <property type="term" value="P:methylation"/>
    <property type="evidence" value="ECO:0007669"/>
    <property type="project" value="UniProtKB-KW"/>
</dbReference>
<gene>
    <name evidence="3" type="ORF">BKD09_47745</name>
</gene>
<dbReference type="GO" id="GO:0006355">
    <property type="term" value="P:regulation of DNA-templated transcription"/>
    <property type="evidence" value="ECO:0007669"/>
    <property type="project" value="InterPro"/>
</dbReference>
<dbReference type="PANTHER" id="PTHR12706:SF30">
    <property type="entry name" value="PROTEIN STRAWBERRY NOTCH-RELATED"/>
    <property type="match status" value="1"/>
</dbReference>
<dbReference type="Pfam" id="PF13872">
    <property type="entry name" value="AAA_34"/>
    <property type="match status" value="1"/>
</dbReference>
<dbReference type="InterPro" id="IPR026741">
    <property type="entry name" value="SNO"/>
</dbReference>
<accession>A0A1L3FRM7</accession>
<dbReference type="Proteomes" id="UP000181962">
    <property type="component" value="Chromosome"/>
</dbReference>
<reference evidence="3 4" key="1">
    <citation type="submission" date="2016-11" db="EMBL/GenBank/DDBJ databases">
        <title>Complete Genome Sequence of Bradyrhizobium sp. strain J5, an isolated from soybean nodule in Hokkaido.</title>
        <authorList>
            <person name="Kanehara K."/>
        </authorList>
    </citation>
    <scope>NUCLEOTIDE SEQUENCE [LARGE SCALE GENOMIC DNA]</scope>
    <source>
        <strain evidence="3 4">J5</strain>
    </source>
</reference>
<evidence type="ECO:0000259" key="2">
    <source>
        <dbReference type="Pfam" id="PF13872"/>
    </source>
</evidence>
<evidence type="ECO:0000256" key="1">
    <source>
        <dbReference type="SAM" id="MobiDB-lite"/>
    </source>
</evidence>